<accession>A0ABV7BVV8</accession>
<protein>
    <submittedName>
        <fullName evidence="2">Primase-helicase family protein</fullName>
    </submittedName>
</protein>
<dbReference type="RefSeq" id="WP_216836877.1">
    <property type="nucleotide sequence ID" value="NZ_JAFNJS010000003.1"/>
</dbReference>
<dbReference type="InterPro" id="IPR045455">
    <property type="entry name" value="NrS-1_pol-like_helicase"/>
</dbReference>
<comment type="caution">
    <text evidence="2">The sequence shown here is derived from an EMBL/GenBank/DDBJ whole genome shotgun (WGS) entry which is preliminary data.</text>
</comment>
<evidence type="ECO:0000313" key="3">
    <source>
        <dbReference type="Proteomes" id="UP001595420"/>
    </source>
</evidence>
<proteinExistence type="predicted"/>
<feature type="domain" description="NrS-1 polymerase-like helicase" evidence="1">
    <location>
        <begin position="232"/>
        <end position="340"/>
    </location>
</feature>
<evidence type="ECO:0000313" key="2">
    <source>
        <dbReference type="EMBL" id="MFC3000811.1"/>
    </source>
</evidence>
<dbReference type="EMBL" id="JBHRSB010000003">
    <property type="protein sequence ID" value="MFC3000811.1"/>
    <property type="molecule type" value="Genomic_DNA"/>
</dbReference>
<keyword evidence="3" id="KW-1185">Reference proteome</keyword>
<gene>
    <name evidence="2" type="ORF">ACFOD3_12970</name>
</gene>
<dbReference type="Pfam" id="PF19263">
    <property type="entry name" value="DUF5906"/>
    <property type="match status" value="1"/>
</dbReference>
<dbReference type="Proteomes" id="UP001595420">
    <property type="component" value="Unassembled WGS sequence"/>
</dbReference>
<name>A0ABV7BVV8_9PROT</name>
<organism evidence="2 3">
    <name type="scientific">Falsiroseomonas tokyonensis</name>
    <dbReference type="NCBI Taxonomy" id="430521"/>
    <lineage>
        <taxon>Bacteria</taxon>
        <taxon>Pseudomonadati</taxon>
        <taxon>Pseudomonadota</taxon>
        <taxon>Alphaproteobacteria</taxon>
        <taxon>Acetobacterales</taxon>
        <taxon>Roseomonadaceae</taxon>
        <taxon>Falsiroseomonas</taxon>
    </lineage>
</organism>
<reference evidence="3" key="1">
    <citation type="journal article" date="2019" name="Int. J. Syst. Evol. Microbiol.">
        <title>The Global Catalogue of Microorganisms (GCM) 10K type strain sequencing project: providing services to taxonomists for standard genome sequencing and annotation.</title>
        <authorList>
            <consortium name="The Broad Institute Genomics Platform"/>
            <consortium name="The Broad Institute Genome Sequencing Center for Infectious Disease"/>
            <person name="Wu L."/>
            <person name="Ma J."/>
        </authorList>
    </citation>
    <scope>NUCLEOTIDE SEQUENCE [LARGE SCALE GENOMIC DNA]</scope>
    <source>
        <strain evidence="3">CGMCC 1.16855</strain>
    </source>
</reference>
<evidence type="ECO:0000259" key="1">
    <source>
        <dbReference type="Pfam" id="PF19263"/>
    </source>
</evidence>
<sequence>MPNNRTPESLTAAEITHADLVLVRLAGDFAAMQEGAALEWTRADNATKLKWCRDHCLKYLKESIEVKGVWETERAAHSLKYVADRFALIVVGGKDRVIDLTVTDEIDLVPRSTFTAENMNQLFRVYNSEGVPTPRELSLSDLWETFPKRLTYKKIVFKPPVGGDQPYVGLGNYNAFIGFKAKPSAGYGYPKFRRHLSHVVCQDDEERFDFFMSFFADILQNPGRKTGSAIILKGLEGSGKSLIGDEFIKIVGPRHAFTLASEEQVTGRFNAHLALALFCQMEEALFAGSNAFRTFKDLVTRESLSMEMKGIDIVTVPNYTRFMMTTNEKWVVPAGADARRWFISEVILPDMTDDERFTYFDEIRSEMRSGGREAWMAELLTWKINEGLLRKPPNTWELESQRLESLTIPQQFWLGVLDENSAEIFPQGDEDDWPVATEFERLLSERYMDHCLKRGAKFKANTTEFKNSMREMLCLGEPRQKEIKGKNARRYRVMNVSKIKAKVIEKLGLDPDALK</sequence>